<feature type="compositionally biased region" description="Basic residues" evidence="1">
    <location>
        <begin position="27"/>
        <end position="36"/>
    </location>
</feature>
<reference evidence="2" key="2">
    <citation type="journal article" date="2015" name="Data Brief">
        <title>Shoot transcriptome of the giant reed, Arundo donax.</title>
        <authorList>
            <person name="Barrero R.A."/>
            <person name="Guerrero F.D."/>
            <person name="Moolhuijzen P."/>
            <person name="Goolsby J.A."/>
            <person name="Tidwell J."/>
            <person name="Bellgard S.E."/>
            <person name="Bellgard M.I."/>
        </authorList>
    </citation>
    <scope>NUCLEOTIDE SEQUENCE</scope>
    <source>
        <tissue evidence="2">Shoot tissue taken approximately 20 cm above the soil surface</tissue>
    </source>
</reference>
<reference evidence="2" key="1">
    <citation type="submission" date="2014-09" db="EMBL/GenBank/DDBJ databases">
        <authorList>
            <person name="Magalhaes I.L.F."/>
            <person name="Oliveira U."/>
            <person name="Santos F.R."/>
            <person name="Vidigal T.H.D.A."/>
            <person name="Brescovit A.D."/>
            <person name="Santos A.J."/>
        </authorList>
    </citation>
    <scope>NUCLEOTIDE SEQUENCE</scope>
    <source>
        <tissue evidence="2">Shoot tissue taken approximately 20 cm above the soil surface</tissue>
    </source>
</reference>
<sequence length="36" mass="3874">MARQHGNRKAVGAGHDLLTGSTCHAKAPCRHEHRAV</sequence>
<protein>
    <submittedName>
        <fullName evidence="2">Uncharacterized protein</fullName>
    </submittedName>
</protein>
<organism evidence="2">
    <name type="scientific">Arundo donax</name>
    <name type="common">Giant reed</name>
    <name type="synonym">Donax arundinaceus</name>
    <dbReference type="NCBI Taxonomy" id="35708"/>
    <lineage>
        <taxon>Eukaryota</taxon>
        <taxon>Viridiplantae</taxon>
        <taxon>Streptophyta</taxon>
        <taxon>Embryophyta</taxon>
        <taxon>Tracheophyta</taxon>
        <taxon>Spermatophyta</taxon>
        <taxon>Magnoliopsida</taxon>
        <taxon>Liliopsida</taxon>
        <taxon>Poales</taxon>
        <taxon>Poaceae</taxon>
        <taxon>PACMAD clade</taxon>
        <taxon>Arundinoideae</taxon>
        <taxon>Arundineae</taxon>
        <taxon>Arundo</taxon>
    </lineage>
</organism>
<evidence type="ECO:0000313" key="2">
    <source>
        <dbReference type="EMBL" id="JAD54104.1"/>
    </source>
</evidence>
<proteinExistence type="predicted"/>
<accession>A0A0A9AQX5</accession>
<feature type="region of interest" description="Disordered" evidence="1">
    <location>
        <begin position="1"/>
        <end position="36"/>
    </location>
</feature>
<dbReference type="EMBL" id="GBRH01243791">
    <property type="protein sequence ID" value="JAD54104.1"/>
    <property type="molecule type" value="Transcribed_RNA"/>
</dbReference>
<dbReference type="AlphaFoldDB" id="A0A0A9AQX5"/>
<evidence type="ECO:0000256" key="1">
    <source>
        <dbReference type="SAM" id="MobiDB-lite"/>
    </source>
</evidence>
<name>A0A0A9AQX5_ARUDO</name>